<organism evidence="1 2">
    <name type="scientific">Venturia nashicola</name>
    <dbReference type="NCBI Taxonomy" id="86259"/>
    <lineage>
        <taxon>Eukaryota</taxon>
        <taxon>Fungi</taxon>
        <taxon>Dikarya</taxon>
        <taxon>Ascomycota</taxon>
        <taxon>Pezizomycotina</taxon>
        <taxon>Dothideomycetes</taxon>
        <taxon>Pleosporomycetidae</taxon>
        <taxon>Venturiales</taxon>
        <taxon>Venturiaceae</taxon>
        <taxon>Venturia</taxon>
    </lineage>
</organism>
<evidence type="ECO:0000313" key="1">
    <source>
        <dbReference type="EMBL" id="TID23396.1"/>
    </source>
</evidence>
<keyword evidence="2" id="KW-1185">Reference proteome</keyword>
<proteinExistence type="predicted"/>
<accession>A0A4Z1PDS3</accession>
<dbReference type="EMBL" id="SNSC02000006">
    <property type="protein sequence ID" value="TID23396.1"/>
    <property type="molecule type" value="Genomic_DNA"/>
</dbReference>
<evidence type="ECO:0000313" key="2">
    <source>
        <dbReference type="Proteomes" id="UP000298493"/>
    </source>
</evidence>
<reference evidence="1 2" key="1">
    <citation type="submission" date="2019-04" db="EMBL/GenBank/DDBJ databases">
        <title>High contiguity whole genome sequence and gene annotation resource for two Venturia nashicola isolates.</title>
        <authorList>
            <person name="Prokchorchik M."/>
            <person name="Won K."/>
            <person name="Lee Y."/>
            <person name="Choi E.D."/>
            <person name="Segonzac C."/>
            <person name="Sohn K.H."/>
        </authorList>
    </citation>
    <scope>NUCLEOTIDE SEQUENCE [LARGE SCALE GENOMIC DNA]</scope>
    <source>
        <strain evidence="1 2">PRI2</strain>
    </source>
</reference>
<gene>
    <name evidence="1" type="ORF">E6O75_ATG03032</name>
</gene>
<name>A0A4Z1PDS3_9PEZI</name>
<dbReference type="Proteomes" id="UP000298493">
    <property type="component" value="Unassembled WGS sequence"/>
</dbReference>
<sequence>MSEKGAEKLNEYKQRRMVKGEAKTIHENGSGRHSAYGDGKRSFQAVMSVLTPGASPQMITEWITERRF</sequence>
<dbReference type="AlphaFoldDB" id="A0A4Z1PDS3"/>
<protein>
    <submittedName>
        <fullName evidence="1">Uncharacterized protein</fullName>
    </submittedName>
</protein>
<comment type="caution">
    <text evidence="1">The sequence shown here is derived from an EMBL/GenBank/DDBJ whole genome shotgun (WGS) entry which is preliminary data.</text>
</comment>